<evidence type="ECO:0000313" key="2">
    <source>
        <dbReference type="Proteomes" id="UP000256488"/>
    </source>
</evidence>
<evidence type="ECO:0008006" key="3">
    <source>
        <dbReference type="Google" id="ProtNLM"/>
    </source>
</evidence>
<sequence length="165" mass="19551">MSYKHLTTFERARIETWGRFNVGTSITKRPKEIRKRETFGHWELDSVVSSRGKSKRCFAPFVERKTRWYLALKMPNRTAISMEQAIRTLHERLPDGAFQTATVNRGKEFVCHSSIEQKMDNQVYFAVPYSSGRMVAMRMQMVYYLSSSLRKPIWLKSQMQNYKKH</sequence>
<comment type="caution">
    <text evidence="1">The sequence shown here is derived from an EMBL/GenBank/DDBJ whole genome shotgun (WGS) entry which is preliminary data.</text>
</comment>
<organism evidence="1 2">
    <name type="scientific">Virgibacillus dokdonensis</name>
    <dbReference type="NCBI Taxonomy" id="302167"/>
    <lineage>
        <taxon>Bacteria</taxon>
        <taxon>Bacillati</taxon>
        <taxon>Bacillota</taxon>
        <taxon>Bacilli</taxon>
        <taxon>Bacillales</taxon>
        <taxon>Bacillaceae</taxon>
        <taxon>Virgibacillus</taxon>
    </lineage>
</organism>
<evidence type="ECO:0000313" key="1">
    <source>
        <dbReference type="EMBL" id="RFA33381.1"/>
    </source>
</evidence>
<dbReference type="Proteomes" id="UP000256488">
    <property type="component" value="Unassembled WGS sequence"/>
</dbReference>
<dbReference type="PANTHER" id="PTHR10948:SF23">
    <property type="entry name" value="TRANSPOSASE INSI FOR INSERTION SEQUENCE ELEMENT IS30A-RELATED"/>
    <property type="match status" value="1"/>
</dbReference>
<protein>
    <recommendedName>
        <fullName evidence="3">Integrase catalytic domain-containing protein</fullName>
    </recommendedName>
</protein>
<dbReference type="PANTHER" id="PTHR10948">
    <property type="entry name" value="TRANSPOSASE"/>
    <property type="match status" value="1"/>
</dbReference>
<dbReference type="SUPFAM" id="SSF53098">
    <property type="entry name" value="Ribonuclease H-like"/>
    <property type="match status" value="1"/>
</dbReference>
<dbReference type="GO" id="GO:0005829">
    <property type="term" value="C:cytosol"/>
    <property type="evidence" value="ECO:0007669"/>
    <property type="project" value="TreeGrafter"/>
</dbReference>
<dbReference type="EMBL" id="NFZX01000038">
    <property type="protein sequence ID" value="RFA33381.1"/>
    <property type="molecule type" value="Genomic_DNA"/>
</dbReference>
<reference evidence="1 2" key="1">
    <citation type="submission" date="2017-05" db="EMBL/GenBank/DDBJ databases">
        <title>Virgibacillus sp. AK90 isolated from a saltern of Kakinada, India.</title>
        <authorList>
            <person name="Gupta V."/>
            <person name="Sidhu C."/>
            <person name="Korpole S."/>
            <person name="Pinnaka A.K."/>
        </authorList>
    </citation>
    <scope>NUCLEOTIDE SEQUENCE [LARGE SCALE GENOMIC DNA]</scope>
    <source>
        <strain evidence="1 2">AK90</strain>
    </source>
</reference>
<dbReference type="InterPro" id="IPR051917">
    <property type="entry name" value="Transposase-Integrase"/>
</dbReference>
<accession>A0A3E0WMK3</accession>
<dbReference type="GO" id="GO:0032196">
    <property type="term" value="P:transposition"/>
    <property type="evidence" value="ECO:0007669"/>
    <property type="project" value="TreeGrafter"/>
</dbReference>
<dbReference type="NCBIfam" id="NF033563">
    <property type="entry name" value="transpos_IS30"/>
    <property type="match status" value="1"/>
</dbReference>
<dbReference type="GO" id="GO:0004803">
    <property type="term" value="F:transposase activity"/>
    <property type="evidence" value="ECO:0007669"/>
    <property type="project" value="TreeGrafter"/>
</dbReference>
<proteinExistence type="predicted"/>
<name>A0A3E0WMK3_9BACI</name>
<dbReference type="InterPro" id="IPR012337">
    <property type="entry name" value="RNaseH-like_sf"/>
</dbReference>
<dbReference type="InterPro" id="IPR053392">
    <property type="entry name" value="Transposase_IS30-like"/>
</dbReference>
<gene>
    <name evidence="1" type="ORF">CAI16_14995</name>
</gene>
<dbReference type="AlphaFoldDB" id="A0A3E0WMK3"/>